<keyword evidence="3" id="KW-0804">Transcription</keyword>
<dbReference type="CDD" id="cd03138">
    <property type="entry name" value="GATase1_AraC_2"/>
    <property type="match status" value="1"/>
</dbReference>
<dbReference type="InterPro" id="IPR052158">
    <property type="entry name" value="INH-QAR"/>
</dbReference>
<dbReference type="Gene3D" id="1.10.10.60">
    <property type="entry name" value="Homeodomain-like"/>
    <property type="match status" value="2"/>
</dbReference>
<proteinExistence type="predicted"/>
<dbReference type="EMBL" id="JAOTJC010000006">
    <property type="protein sequence ID" value="MCU7554014.1"/>
    <property type="molecule type" value="Genomic_DNA"/>
</dbReference>
<dbReference type="Proteomes" id="UP001209257">
    <property type="component" value="Unassembled WGS sequence"/>
</dbReference>
<evidence type="ECO:0000313" key="5">
    <source>
        <dbReference type="EMBL" id="MCU7554014.1"/>
    </source>
</evidence>
<dbReference type="InterPro" id="IPR020449">
    <property type="entry name" value="Tscrpt_reg_AraC-type_HTH"/>
</dbReference>
<dbReference type="PROSITE" id="PS01124">
    <property type="entry name" value="HTH_ARAC_FAMILY_2"/>
    <property type="match status" value="1"/>
</dbReference>
<dbReference type="Pfam" id="PF12833">
    <property type="entry name" value="HTH_18"/>
    <property type="match status" value="1"/>
</dbReference>
<evidence type="ECO:0000256" key="2">
    <source>
        <dbReference type="ARBA" id="ARBA00023125"/>
    </source>
</evidence>
<sequence length="331" mass="37163">MNSPSRPFSVTLLGFDAALSSTITGAMDLFALAGVSWQRIHQQPVTPFFSVQLATLHGHPVTTVNQLKLHAHCALQDVEHTDLLVVPTIGGDLNEILTATRPLHAHIHRLWQGGADIAANCTGTFLLAETGILNHKVATTHWGYARQFRERYPEVNLQPAKMVTQQDNVYCAGGGMAWFDLTLLLIERYCGHQVASDTAKSHVLDLSRPRQTIYAGSRQHKFHQDTDILNIQNYMEQHFTEALTLTGLAHQHNMTPRTLIRRFKQACGITPLHYLQALRLEQARKYLEVSTMSLDTIVTAVGYEDVSSFSRLFKRHTGLAPSQYRSQYAKR</sequence>
<dbReference type="InterPro" id="IPR009057">
    <property type="entry name" value="Homeodomain-like_sf"/>
</dbReference>
<dbReference type="PANTHER" id="PTHR43130:SF11">
    <property type="entry name" value="TRANSCRIPTIONAL REGULATORY PROTEIN"/>
    <property type="match status" value="1"/>
</dbReference>
<evidence type="ECO:0000259" key="4">
    <source>
        <dbReference type="PROSITE" id="PS01124"/>
    </source>
</evidence>
<dbReference type="Pfam" id="PF01965">
    <property type="entry name" value="DJ-1_PfpI"/>
    <property type="match status" value="1"/>
</dbReference>
<protein>
    <submittedName>
        <fullName evidence="5">Helix-turn-helix domain-containing protein</fullName>
    </submittedName>
</protein>
<evidence type="ECO:0000256" key="3">
    <source>
        <dbReference type="ARBA" id="ARBA00023163"/>
    </source>
</evidence>
<dbReference type="PRINTS" id="PR00032">
    <property type="entry name" value="HTHARAC"/>
</dbReference>
<reference evidence="6" key="1">
    <citation type="submission" date="2023-07" db="EMBL/GenBank/DDBJ databases">
        <title>Study on multiphase classification of strain Alteromonas salexigens isolated from the Yellow Sea.</title>
        <authorList>
            <person name="Sun L."/>
        </authorList>
    </citation>
    <scope>NUCLEOTIDE SEQUENCE [LARGE SCALE GENOMIC DNA]</scope>
    <source>
        <strain evidence="6">ASW11-19</strain>
    </source>
</reference>
<dbReference type="RefSeq" id="WP_262992706.1">
    <property type="nucleotide sequence ID" value="NZ_JAOTJC010000006.1"/>
</dbReference>
<dbReference type="SUPFAM" id="SSF46689">
    <property type="entry name" value="Homeodomain-like"/>
    <property type="match status" value="2"/>
</dbReference>
<accession>A0ABT2VL78</accession>
<dbReference type="SUPFAM" id="SSF52317">
    <property type="entry name" value="Class I glutamine amidotransferase-like"/>
    <property type="match status" value="1"/>
</dbReference>
<keyword evidence="1" id="KW-0805">Transcription regulation</keyword>
<dbReference type="InterPro" id="IPR018060">
    <property type="entry name" value="HTH_AraC"/>
</dbReference>
<gene>
    <name evidence="5" type="ORF">OCL06_05320</name>
</gene>
<evidence type="ECO:0000313" key="6">
    <source>
        <dbReference type="Proteomes" id="UP001209257"/>
    </source>
</evidence>
<name>A0ABT2VL78_9ALTE</name>
<keyword evidence="2" id="KW-0238">DNA-binding</keyword>
<keyword evidence="6" id="KW-1185">Reference proteome</keyword>
<organism evidence="5 6">
    <name type="scientific">Alteromonas salexigens</name>
    <dbReference type="NCBI Taxonomy" id="2982530"/>
    <lineage>
        <taxon>Bacteria</taxon>
        <taxon>Pseudomonadati</taxon>
        <taxon>Pseudomonadota</taxon>
        <taxon>Gammaproteobacteria</taxon>
        <taxon>Alteromonadales</taxon>
        <taxon>Alteromonadaceae</taxon>
        <taxon>Alteromonas/Salinimonas group</taxon>
        <taxon>Alteromonas</taxon>
    </lineage>
</organism>
<evidence type="ECO:0000256" key="1">
    <source>
        <dbReference type="ARBA" id="ARBA00023015"/>
    </source>
</evidence>
<comment type="caution">
    <text evidence="5">The sequence shown here is derived from an EMBL/GenBank/DDBJ whole genome shotgun (WGS) entry which is preliminary data.</text>
</comment>
<dbReference type="SMART" id="SM00342">
    <property type="entry name" value="HTH_ARAC"/>
    <property type="match status" value="1"/>
</dbReference>
<dbReference type="Gene3D" id="3.40.50.880">
    <property type="match status" value="1"/>
</dbReference>
<feature type="domain" description="HTH araC/xylS-type" evidence="4">
    <location>
        <begin position="229"/>
        <end position="327"/>
    </location>
</feature>
<dbReference type="PANTHER" id="PTHR43130">
    <property type="entry name" value="ARAC-FAMILY TRANSCRIPTIONAL REGULATOR"/>
    <property type="match status" value="1"/>
</dbReference>
<dbReference type="InterPro" id="IPR029062">
    <property type="entry name" value="Class_I_gatase-like"/>
</dbReference>
<dbReference type="InterPro" id="IPR002818">
    <property type="entry name" value="DJ-1/PfpI"/>
</dbReference>